<keyword evidence="2" id="KW-0547">Nucleotide-binding</keyword>
<evidence type="ECO:0000313" key="7">
    <source>
        <dbReference type="EMBL" id="KAJ7949203.1"/>
    </source>
</evidence>
<dbReference type="GO" id="GO:0006952">
    <property type="term" value="P:defense response"/>
    <property type="evidence" value="ECO:0007669"/>
    <property type="project" value="UniProtKB-KW"/>
</dbReference>
<dbReference type="SUPFAM" id="SSF52540">
    <property type="entry name" value="P-loop containing nucleoside triphosphate hydrolases"/>
    <property type="match status" value="1"/>
</dbReference>
<dbReference type="PANTHER" id="PTHR36766:SF40">
    <property type="entry name" value="DISEASE RESISTANCE PROTEIN RGA3"/>
    <property type="match status" value="1"/>
</dbReference>
<dbReference type="EMBL" id="JARAOO010000012">
    <property type="protein sequence ID" value="KAJ7949203.1"/>
    <property type="molecule type" value="Genomic_DNA"/>
</dbReference>
<dbReference type="AlphaFoldDB" id="A0AAD7L0E9"/>
<evidence type="ECO:0000259" key="5">
    <source>
        <dbReference type="Pfam" id="PF00931"/>
    </source>
</evidence>
<keyword evidence="4" id="KW-0067">ATP-binding</keyword>
<dbReference type="InterPro" id="IPR041118">
    <property type="entry name" value="Rx_N"/>
</dbReference>
<evidence type="ECO:0000256" key="3">
    <source>
        <dbReference type="ARBA" id="ARBA00022821"/>
    </source>
</evidence>
<dbReference type="InterPro" id="IPR002182">
    <property type="entry name" value="NB-ARC"/>
</dbReference>
<dbReference type="PANTHER" id="PTHR36766">
    <property type="entry name" value="PLANT BROAD-SPECTRUM MILDEW RESISTANCE PROTEIN RPW8"/>
    <property type="match status" value="1"/>
</dbReference>
<keyword evidence="1" id="KW-0677">Repeat</keyword>
<dbReference type="Gene3D" id="3.40.50.300">
    <property type="entry name" value="P-loop containing nucleotide triphosphate hydrolases"/>
    <property type="match status" value="1"/>
</dbReference>
<dbReference type="GO" id="GO:0043531">
    <property type="term" value="F:ADP binding"/>
    <property type="evidence" value="ECO:0007669"/>
    <property type="project" value="InterPro"/>
</dbReference>
<dbReference type="KEGG" id="qsa:O6P43_029570"/>
<organism evidence="7 8">
    <name type="scientific">Quillaja saponaria</name>
    <name type="common">Soap bark tree</name>
    <dbReference type="NCBI Taxonomy" id="32244"/>
    <lineage>
        <taxon>Eukaryota</taxon>
        <taxon>Viridiplantae</taxon>
        <taxon>Streptophyta</taxon>
        <taxon>Embryophyta</taxon>
        <taxon>Tracheophyta</taxon>
        <taxon>Spermatophyta</taxon>
        <taxon>Magnoliopsida</taxon>
        <taxon>eudicotyledons</taxon>
        <taxon>Gunneridae</taxon>
        <taxon>Pentapetalae</taxon>
        <taxon>rosids</taxon>
        <taxon>fabids</taxon>
        <taxon>Fabales</taxon>
        <taxon>Quillajaceae</taxon>
        <taxon>Quillaja</taxon>
    </lineage>
</organism>
<sequence>MKNFVSAIKAVLLEAEEKQATNAGVRDWVEKLKDTALDAGDLLDEFSTEALHREVMTQDKKGKKVRIFFSKSNQPAYGHKMNHKLRKIRERLDDINNDKNKFGLIEHRSPDHALVVKKERKQAHSFIREEDVIGREKEKEKKAIIELLKKTSRKENVSVVLIVGIGGLGKTAPTRLVYNDKIIQDHFELKMWVCVSDDFDVQSIVAKILGCPPHTEMEQLQQFLREKN</sequence>
<protein>
    <submittedName>
        <fullName evidence="7">Disease resistance protein</fullName>
    </submittedName>
</protein>
<keyword evidence="3" id="KW-0611">Plant defense</keyword>
<evidence type="ECO:0000256" key="4">
    <source>
        <dbReference type="ARBA" id="ARBA00022840"/>
    </source>
</evidence>
<evidence type="ECO:0000259" key="6">
    <source>
        <dbReference type="Pfam" id="PF18052"/>
    </source>
</evidence>
<dbReference type="Pfam" id="PF18052">
    <property type="entry name" value="Rx_N"/>
    <property type="match status" value="1"/>
</dbReference>
<accession>A0AAD7L0E9</accession>
<reference evidence="7" key="1">
    <citation type="journal article" date="2023" name="Science">
        <title>Elucidation of the pathway for biosynthesis of saponin adjuvants from the soapbark tree.</title>
        <authorList>
            <person name="Reed J."/>
            <person name="Orme A."/>
            <person name="El-Demerdash A."/>
            <person name="Owen C."/>
            <person name="Martin L.B.B."/>
            <person name="Misra R.C."/>
            <person name="Kikuchi S."/>
            <person name="Rejzek M."/>
            <person name="Martin A.C."/>
            <person name="Harkess A."/>
            <person name="Leebens-Mack J."/>
            <person name="Louveau T."/>
            <person name="Stephenson M.J."/>
            <person name="Osbourn A."/>
        </authorList>
    </citation>
    <scope>NUCLEOTIDE SEQUENCE</scope>
    <source>
        <strain evidence="7">S10</strain>
    </source>
</reference>
<keyword evidence="8" id="KW-1185">Reference proteome</keyword>
<evidence type="ECO:0000256" key="1">
    <source>
        <dbReference type="ARBA" id="ARBA00022737"/>
    </source>
</evidence>
<feature type="domain" description="NB-ARC" evidence="5">
    <location>
        <begin position="144"/>
        <end position="209"/>
    </location>
</feature>
<evidence type="ECO:0000313" key="8">
    <source>
        <dbReference type="Proteomes" id="UP001163823"/>
    </source>
</evidence>
<dbReference type="Proteomes" id="UP001163823">
    <property type="component" value="Chromosome 12"/>
</dbReference>
<dbReference type="Pfam" id="PF00931">
    <property type="entry name" value="NB-ARC"/>
    <property type="match status" value="1"/>
</dbReference>
<evidence type="ECO:0000256" key="2">
    <source>
        <dbReference type="ARBA" id="ARBA00022741"/>
    </source>
</evidence>
<feature type="domain" description="Disease resistance N-terminal" evidence="6">
    <location>
        <begin position="3"/>
        <end position="60"/>
    </location>
</feature>
<dbReference type="Gene3D" id="1.20.5.4130">
    <property type="match status" value="1"/>
</dbReference>
<gene>
    <name evidence="7" type="ORF">O6P43_029570</name>
</gene>
<proteinExistence type="predicted"/>
<comment type="caution">
    <text evidence="7">The sequence shown here is derived from an EMBL/GenBank/DDBJ whole genome shotgun (WGS) entry which is preliminary data.</text>
</comment>
<dbReference type="InterPro" id="IPR027417">
    <property type="entry name" value="P-loop_NTPase"/>
</dbReference>
<name>A0AAD7L0E9_QUISA</name>
<dbReference type="GO" id="GO:0005524">
    <property type="term" value="F:ATP binding"/>
    <property type="evidence" value="ECO:0007669"/>
    <property type="project" value="UniProtKB-KW"/>
</dbReference>